<proteinExistence type="predicted"/>
<accession>A0ABR3ENQ4</accession>
<keyword evidence="3" id="KW-1185">Reference proteome</keyword>
<sequence length="78" mass="8846">RLQRMRYPRKTRLRPIDKKQGVTAVPSLAVVSAIPFLSSQVRISGLSNVARRFRDFSFLTGNFEQLEGATMIFYIGGK</sequence>
<keyword evidence="1" id="KW-0812">Transmembrane</keyword>
<keyword evidence="1" id="KW-1133">Transmembrane helix</keyword>
<dbReference type="Proteomes" id="UP001465976">
    <property type="component" value="Unassembled WGS sequence"/>
</dbReference>
<feature type="non-terminal residue" evidence="2">
    <location>
        <position position="78"/>
    </location>
</feature>
<organism evidence="2 3">
    <name type="scientific">Marasmius crinis-equi</name>
    <dbReference type="NCBI Taxonomy" id="585013"/>
    <lineage>
        <taxon>Eukaryota</taxon>
        <taxon>Fungi</taxon>
        <taxon>Dikarya</taxon>
        <taxon>Basidiomycota</taxon>
        <taxon>Agaricomycotina</taxon>
        <taxon>Agaricomycetes</taxon>
        <taxon>Agaricomycetidae</taxon>
        <taxon>Agaricales</taxon>
        <taxon>Marasmiineae</taxon>
        <taxon>Marasmiaceae</taxon>
        <taxon>Marasmius</taxon>
    </lineage>
</organism>
<evidence type="ECO:0000313" key="2">
    <source>
        <dbReference type="EMBL" id="KAL0564504.1"/>
    </source>
</evidence>
<protein>
    <submittedName>
        <fullName evidence="2">Uncharacterized protein</fullName>
    </submittedName>
</protein>
<feature type="transmembrane region" description="Helical" evidence="1">
    <location>
        <begin position="21"/>
        <end position="38"/>
    </location>
</feature>
<comment type="caution">
    <text evidence="2">The sequence shown here is derived from an EMBL/GenBank/DDBJ whole genome shotgun (WGS) entry which is preliminary data.</text>
</comment>
<keyword evidence="1" id="KW-0472">Membrane</keyword>
<name>A0ABR3ENQ4_9AGAR</name>
<reference evidence="2 3" key="1">
    <citation type="submission" date="2024-02" db="EMBL/GenBank/DDBJ databases">
        <title>A draft genome for the cacao thread blight pathogen Marasmius crinis-equi.</title>
        <authorList>
            <person name="Cohen S.P."/>
            <person name="Baruah I.K."/>
            <person name="Amoako-Attah I."/>
            <person name="Bukari Y."/>
            <person name="Meinhardt L.W."/>
            <person name="Bailey B.A."/>
        </authorList>
    </citation>
    <scope>NUCLEOTIDE SEQUENCE [LARGE SCALE GENOMIC DNA]</scope>
    <source>
        <strain evidence="2 3">GH-76</strain>
    </source>
</reference>
<evidence type="ECO:0000313" key="3">
    <source>
        <dbReference type="Proteomes" id="UP001465976"/>
    </source>
</evidence>
<gene>
    <name evidence="2" type="ORF">V5O48_017541</name>
</gene>
<evidence type="ECO:0000256" key="1">
    <source>
        <dbReference type="SAM" id="Phobius"/>
    </source>
</evidence>
<feature type="non-terminal residue" evidence="2">
    <location>
        <position position="1"/>
    </location>
</feature>
<dbReference type="EMBL" id="JBAHYK010002742">
    <property type="protein sequence ID" value="KAL0564504.1"/>
    <property type="molecule type" value="Genomic_DNA"/>
</dbReference>